<keyword evidence="3" id="KW-0624">Polysaccharide degradation</keyword>
<dbReference type="RefSeq" id="WP_015557402.1">
    <property type="nucleotide sequence ID" value="NC_021039.1"/>
</dbReference>
<dbReference type="PANTHER" id="PTHR10587">
    <property type="entry name" value="GLYCOSYL TRANSFERASE-RELATED"/>
    <property type="match status" value="1"/>
</dbReference>
<dbReference type="InterPro" id="IPR050248">
    <property type="entry name" value="Polysacc_deacetylase_ArnD"/>
</dbReference>
<dbReference type="Gene3D" id="3.20.20.370">
    <property type="entry name" value="Glycoside hydrolase/deacetylase"/>
    <property type="match status" value="1"/>
</dbReference>
<feature type="chain" id="PRO_5003060485" evidence="1">
    <location>
        <begin position="24"/>
        <end position="243"/>
    </location>
</feature>
<dbReference type="STRING" id="213810.RUM_02490"/>
<keyword evidence="1" id="KW-0732">Signal</keyword>
<protein>
    <submittedName>
        <fullName evidence="3">Predicted xylanase/chitin deacetylase</fullName>
    </submittedName>
</protein>
<dbReference type="GO" id="GO:0016798">
    <property type="term" value="F:hydrolase activity, acting on glycosyl bonds"/>
    <property type="evidence" value="ECO:0007669"/>
    <property type="project" value="UniProtKB-KW"/>
</dbReference>
<dbReference type="PATRIC" id="fig|213810.4.peg.102"/>
<dbReference type="BioCyc" id="RCHA213810:RUM_RS01190-MONOMER"/>
<dbReference type="PANTHER" id="PTHR10587:SF78">
    <property type="entry name" value="PEPTIDOGLYCAN-N-ACETYLMURAMIC ACID DEACETYLASE PDAA"/>
    <property type="match status" value="1"/>
</dbReference>
<evidence type="ECO:0000259" key="2">
    <source>
        <dbReference type="PROSITE" id="PS51677"/>
    </source>
</evidence>
<evidence type="ECO:0000256" key="1">
    <source>
        <dbReference type="SAM" id="SignalP"/>
    </source>
</evidence>
<accession>D4LA50</accession>
<keyword evidence="3" id="KW-0378">Hydrolase</keyword>
<evidence type="ECO:0000313" key="4">
    <source>
        <dbReference type="Proteomes" id="UP000007054"/>
    </source>
</evidence>
<evidence type="ECO:0000313" key="3">
    <source>
        <dbReference type="EMBL" id="CBL16495.1"/>
    </source>
</evidence>
<keyword evidence="4" id="KW-1185">Reference proteome</keyword>
<dbReference type="GO" id="GO:0016020">
    <property type="term" value="C:membrane"/>
    <property type="evidence" value="ECO:0007669"/>
    <property type="project" value="TreeGrafter"/>
</dbReference>
<dbReference type="KEGG" id="rch:RUM_02490"/>
<dbReference type="GO" id="GO:0016810">
    <property type="term" value="F:hydrolase activity, acting on carbon-nitrogen (but not peptide) bonds"/>
    <property type="evidence" value="ECO:0007669"/>
    <property type="project" value="InterPro"/>
</dbReference>
<dbReference type="PROSITE" id="PS51677">
    <property type="entry name" value="NODB"/>
    <property type="match status" value="1"/>
</dbReference>
<name>D4LA50_RUMC1</name>
<dbReference type="EMBL" id="FP929052">
    <property type="protein sequence ID" value="CBL16495.1"/>
    <property type="molecule type" value="Genomic_DNA"/>
</dbReference>
<dbReference type="InterPro" id="IPR011330">
    <property type="entry name" value="Glyco_hydro/deAcase_b/a-brl"/>
</dbReference>
<dbReference type="InterPro" id="IPR002509">
    <property type="entry name" value="NODB_dom"/>
</dbReference>
<feature type="signal peptide" evidence="1">
    <location>
        <begin position="1"/>
        <end position="23"/>
    </location>
</feature>
<keyword evidence="3" id="KW-0858">Xylan degradation</keyword>
<sequence>MRRWSACIAGLAAVCILSGTVHAGDVHGYGQGCRYDGQNRPIGAVEFNQQYGGYDACALSGDSRYILLTFDQGYENGYTAQILDTLKEKNVKAIFFLTGDYARKETALVQRMVDEGHVLGNHGMTHASMPKLEGAALEEEIMSLHRYVQDTYGYEMQYLRPPCGEYSEASLAAAQRLGYKTVFWSFAYVDWLVDQQPDPAQAYSRMTEAAHGGGIYLLHSVSATNCAVLGDVIDSLRQQGYRL</sequence>
<gene>
    <name evidence="3" type="ordered locus">RUM_02490</name>
</gene>
<dbReference type="AlphaFoldDB" id="D4LA50"/>
<dbReference type="Proteomes" id="UP000007054">
    <property type="component" value="Chromosome"/>
</dbReference>
<organism evidence="3 4">
    <name type="scientific">Ruminococcus champanellensis (strain DSM 18848 / JCM 17042 / KCTC 15320 / 18P13)</name>
    <dbReference type="NCBI Taxonomy" id="213810"/>
    <lineage>
        <taxon>Bacteria</taxon>
        <taxon>Bacillati</taxon>
        <taxon>Bacillota</taxon>
        <taxon>Clostridia</taxon>
        <taxon>Eubacteriales</taxon>
        <taxon>Oscillospiraceae</taxon>
        <taxon>Ruminococcus</taxon>
    </lineage>
</organism>
<dbReference type="HOGENOM" id="CLU_021264_12_1_9"/>
<dbReference type="GeneID" id="83155087"/>
<dbReference type="Pfam" id="PF01522">
    <property type="entry name" value="Polysacc_deac_1"/>
    <property type="match status" value="1"/>
</dbReference>
<dbReference type="SUPFAM" id="SSF88713">
    <property type="entry name" value="Glycoside hydrolase/deacetylase"/>
    <property type="match status" value="1"/>
</dbReference>
<reference evidence="3" key="2">
    <citation type="submission" date="2010-03" db="EMBL/GenBank/DDBJ databases">
        <authorList>
            <person name="Pajon A."/>
        </authorList>
    </citation>
    <scope>NUCLEOTIDE SEQUENCE</scope>
    <source>
        <strain evidence="3">Type strain: 18P13</strain>
    </source>
</reference>
<keyword evidence="3" id="KW-0119">Carbohydrate metabolism</keyword>
<keyword evidence="3" id="KW-0326">Glycosidase</keyword>
<reference evidence="3" key="1">
    <citation type="submission" date="2010-03" db="EMBL/GenBank/DDBJ databases">
        <title>The genome sequence of Ruminococcus sp. 18P13.</title>
        <authorList>
            <consortium name="metaHIT consortium -- http://www.metahit.eu/"/>
            <person name="Pajon A."/>
            <person name="Turner K."/>
            <person name="Parkhill J."/>
            <person name="Bernalier A."/>
        </authorList>
    </citation>
    <scope>NUCLEOTIDE SEQUENCE [LARGE SCALE GENOMIC DNA]</scope>
    <source>
        <strain evidence="3">Type strain: 18P13</strain>
    </source>
</reference>
<proteinExistence type="predicted"/>
<dbReference type="GO" id="GO:0045493">
    <property type="term" value="P:xylan catabolic process"/>
    <property type="evidence" value="ECO:0007669"/>
    <property type="project" value="UniProtKB-KW"/>
</dbReference>
<feature type="domain" description="NodB homology" evidence="2">
    <location>
        <begin position="64"/>
        <end position="243"/>
    </location>
</feature>